<feature type="signal peptide" evidence="2">
    <location>
        <begin position="1"/>
        <end position="20"/>
    </location>
</feature>
<dbReference type="InterPro" id="IPR002816">
    <property type="entry name" value="TraB/PrgY/GumN_fam"/>
</dbReference>
<evidence type="ECO:0000313" key="3">
    <source>
        <dbReference type="EMBL" id="OIJ22687.1"/>
    </source>
</evidence>
<keyword evidence="5" id="KW-1185">Reference proteome</keyword>
<dbReference type="Proteomes" id="UP000180175">
    <property type="component" value="Chromosome"/>
</dbReference>
<keyword evidence="2" id="KW-0732">Signal</keyword>
<dbReference type="RefSeq" id="WP_071316076.1">
    <property type="nucleotide sequence ID" value="NZ_CP063356.2"/>
</dbReference>
<name>A0A1S2MFN4_9BACI</name>
<evidence type="ECO:0000256" key="1">
    <source>
        <dbReference type="SAM" id="Coils"/>
    </source>
</evidence>
<protein>
    <submittedName>
        <fullName evidence="4">TraB/GumN family protein</fullName>
    </submittedName>
</protein>
<dbReference type="EMBL" id="LQXD01000035">
    <property type="protein sequence ID" value="OIJ22687.1"/>
    <property type="molecule type" value="Genomic_DNA"/>
</dbReference>
<dbReference type="PANTHER" id="PTHR40590">
    <property type="entry name" value="CYTOPLASMIC PROTEIN-RELATED"/>
    <property type="match status" value="1"/>
</dbReference>
<dbReference type="PANTHER" id="PTHR40590:SF1">
    <property type="entry name" value="CYTOPLASMIC PROTEIN"/>
    <property type="match status" value="1"/>
</dbReference>
<dbReference type="PROSITE" id="PS51257">
    <property type="entry name" value="PROKAR_LIPOPROTEIN"/>
    <property type="match status" value="1"/>
</dbReference>
<dbReference type="InterPro" id="IPR047111">
    <property type="entry name" value="YbaP-like"/>
</dbReference>
<dbReference type="KEGG" id="aia:AWH56_020595"/>
<reference evidence="3 5" key="1">
    <citation type="submission" date="2016-10" db="EMBL/GenBank/DDBJ databases">
        <title>Draft genome sequences of four alkaliphilic bacteria belonging to the Anaerobacillus genus.</title>
        <authorList>
            <person name="Bassil N.M."/>
            <person name="Lloyd J.R."/>
        </authorList>
    </citation>
    <scope>NUCLEOTIDE SEQUENCE [LARGE SCALE GENOMIC DNA]</scope>
    <source>
        <strain evidence="3 5">NB2006</strain>
    </source>
</reference>
<dbReference type="Pfam" id="PF01963">
    <property type="entry name" value="TraB_PrgY_gumN"/>
    <property type="match status" value="1"/>
</dbReference>
<accession>A0A1S2MFN4</accession>
<evidence type="ECO:0000313" key="4">
    <source>
        <dbReference type="EMBL" id="QOY35078.1"/>
    </source>
</evidence>
<feature type="chain" id="PRO_5038219892" evidence="2">
    <location>
        <begin position="21"/>
        <end position="293"/>
    </location>
</feature>
<evidence type="ECO:0000313" key="5">
    <source>
        <dbReference type="Proteomes" id="UP000180175"/>
    </source>
</evidence>
<organism evidence="3 5">
    <name type="scientific">Anaerobacillus isosaccharinicus</name>
    <dbReference type="NCBI Taxonomy" id="1532552"/>
    <lineage>
        <taxon>Bacteria</taxon>
        <taxon>Bacillati</taxon>
        <taxon>Bacillota</taxon>
        <taxon>Bacilli</taxon>
        <taxon>Bacillales</taxon>
        <taxon>Bacillaceae</taxon>
        <taxon>Anaerobacillus</taxon>
    </lineage>
</organism>
<keyword evidence="1" id="KW-0175">Coiled coil</keyword>
<proteinExistence type="predicted"/>
<feature type="coiled-coil region" evidence="1">
    <location>
        <begin position="164"/>
        <end position="206"/>
    </location>
</feature>
<dbReference type="CDD" id="cd14789">
    <property type="entry name" value="Tiki"/>
    <property type="match status" value="1"/>
</dbReference>
<sequence length="293" mass="33597">MYKKMIYLLLAISLLLFGCSEETIEHEKLEETGSKGILYEVNHEGNTVFLFGSLHFSNRDLQPLNKKIDEAYISSDYLVIEIGMYSDGTTINETISSETYNQLLQTLADLGLPETLIKNYKPWLITNSLTYYMYFRKGGASHDLGTDNYFLQKAATDNKEVIQLESLEEQLNIYTNLTDDLQEKELRSALLELEELNGKFEELLAVWADGDLAGISEFRKIEVEDANPNDLHAYFNAVFIERDRKMTEKIEDFLNNSHGKTYFVVVGAFHLVGEESITDLLKSRGYEVKNVFE</sequence>
<gene>
    <name evidence="4" type="ORF">AWH56_020595</name>
    <name evidence="3" type="ORF">AWH56_04990</name>
</gene>
<dbReference type="OrthoDB" id="357294at2"/>
<evidence type="ECO:0000256" key="2">
    <source>
        <dbReference type="SAM" id="SignalP"/>
    </source>
</evidence>
<reference evidence="4" key="4">
    <citation type="submission" date="2020-10" db="EMBL/GenBank/DDBJ databases">
        <authorList>
            <person name="Bassil N.M."/>
            <person name="Lloyd J.R."/>
        </authorList>
    </citation>
    <scope>NUCLEOTIDE SEQUENCE</scope>
    <source>
        <strain evidence="4">NB2006</strain>
    </source>
</reference>
<reference evidence="4 5" key="3">
    <citation type="journal article" date="2019" name="Int. J. Syst. Evol. Microbiol.">
        <title>Anaerobacillus isosaccharinicus sp. nov., an alkaliphilic bacterium which degrades isosaccharinic acid.</title>
        <authorList>
            <person name="Bassil N.M."/>
            <person name="Lloyd J.R."/>
        </authorList>
    </citation>
    <scope>NUCLEOTIDE SEQUENCE [LARGE SCALE GENOMIC DNA]</scope>
    <source>
        <strain evidence="4 5">NB2006</strain>
    </source>
</reference>
<dbReference type="EMBL" id="CP063356">
    <property type="protein sequence ID" value="QOY35078.1"/>
    <property type="molecule type" value="Genomic_DNA"/>
</dbReference>
<dbReference type="AlphaFoldDB" id="A0A1S2MFN4"/>
<reference evidence="4 5" key="2">
    <citation type="journal article" date="2017" name="Genome Announc.">
        <title>Draft Genome Sequences of Four Alkaliphilic Bacteria Belonging to the Anaerobacillus Genus.</title>
        <authorList>
            <person name="Bassil N.M."/>
            <person name="Lloyd J.R."/>
        </authorList>
    </citation>
    <scope>NUCLEOTIDE SEQUENCE [LARGE SCALE GENOMIC DNA]</scope>
    <source>
        <strain evidence="4 5">NB2006</strain>
    </source>
</reference>